<accession>A0A494T8S0</accession>
<keyword evidence="3" id="KW-1185">Reference proteome</keyword>
<dbReference type="EMBL" id="CP032829">
    <property type="protein sequence ID" value="AYJ85739.1"/>
    <property type="molecule type" value="Genomic_DNA"/>
</dbReference>
<dbReference type="NCBIfam" id="TIGR01451">
    <property type="entry name" value="B_ant_repeat"/>
    <property type="match status" value="1"/>
</dbReference>
<feature type="domain" description="DUF11" evidence="1">
    <location>
        <begin position="380"/>
        <end position="487"/>
    </location>
</feature>
<dbReference type="Pfam" id="PF01345">
    <property type="entry name" value="DUF11"/>
    <property type="match status" value="1"/>
</dbReference>
<dbReference type="InterPro" id="IPR047589">
    <property type="entry name" value="DUF11_rpt"/>
</dbReference>
<proteinExistence type="predicted"/>
<evidence type="ECO:0000313" key="3">
    <source>
        <dbReference type="Proteomes" id="UP000276254"/>
    </source>
</evidence>
<dbReference type="Proteomes" id="UP000276254">
    <property type="component" value="Chromosome"/>
</dbReference>
<name>A0A494T8S0_SPHPE</name>
<gene>
    <name evidence="2" type="ORF">D3Y57_06865</name>
</gene>
<sequence length="1713" mass="183196">MRNGLSLTGLRVSGRRVPFFSGIAINHLRALGVLLAAVAPAMSSAPARADTISNIATIQWDAGSTTLVRQSNQVDLTVDRSAPALTLSTFQFSTNPSGQKLAIPQTICRGSNGDIPVMLTGAFADTPLSPATVEKTTLIRAGEPLVVSVTSAIDNRDPLKVDTLTVTLNTPGGDEETLILSETGINTNLFVGLIKTSPVPPTPIKHDCELSLQPGDKLQIDSVRSDGSLIANTPVEVLIDPYGVVFDSRDATPINGTKVTLVDADTGAPATVFGDDGISLFPSTLVTGSTATDARGVIYTFPAGEYRFPFAKPGRYKLLVEPPSPYKAPSLSSPSDLASLRRPDGLPFALGTGSYGAIFVLADPAPVRIDLPADKPLDQLTIQKTASAAVAVPGDAVQYRVTVTNGDATHVTGAVTLTDRLPAAMRLKPNSVRYNGNIITYMASNDGTNLSIGLPPLAVKASAVVTYLLEVRPDAKSGQAVNRAQAHDSFGSVSAIADAAVRIARDGISDRMTIIGRITDGGCTVDPGVAKGIVGVRVMMEDGSYAVTDLDGRYHFEGVIPGTHVVQIDPSTLGATHVPVDCARNARSAGSAISRFVEGQGGALLRADFRATAGTNAIRSTATAVSRPIPAGDAAAAGAERDWFTGQAPGIAWLFPEADHNPRTKAVRVAIKHLPGQTVSLFANGKPVEPMSLDGTRKNADGTVAITLWRALDLADRDTLFTAEVHDTNGTIVERLSRKVHFSASPLHAEFLRDRSLLVADGVTRPVIAVRLTDRDGNPIHHGLVGDFSVPAPYYPAVEADAQQARQLAGLERARPVWHVQGDDGIAYIELEPTTASGALALTLPFRDGEVTRTQRIDAWLTPGNRPWTVVGFAAGTTGINTVKGRLEDLGNGSNEWLTSGRVALYAKGKIQGKWLLTLAYDSAKSANDTQFGGTLDPQAYYTVYADRSERRYDASSIRKLYVRLERPQFYALFGDYDTGMAEPQLTRYVRTFNGLKTQYRSEHVAATAFASNTPYSHRRQEIQGNGLSGPYGLAARDILPNSETITIEVRDRLRSDHIIDSKVLTRHIDYDIDYVGGTLTFRSPVLSRSSLLDPQFIIADYEVDGVAQRVLNAGGRASWSNTAKTLTVGASGIHNEDDQARTNVGGVDVRYSPSASTEIRAEFAGSDSKVRPGSAVGSAGGSLAWLVEVEHHGPKYDIFAYAREQQAGYGVGQQNASEVGTRKFGADGRLRINHQLSFVGSAWQEIQLGSDARRDAGLAKVEYHTKELDLRAGVTIANDHLADGSEANSTIIQLGATKKLLNNRLELDAQTEFAPDGLNQSVDFPARHTATARFAITPAVTLIGSYEIATGAAVDARTARIGFDLKPWSGARFIATANRQDVTEYGPRSYAAYGLAQSLPIGKRWTVDFSLDGNRTLAGIDPSRVLNVNQPVASGGFLGINNTITEDFTAVTGGATYRAECWSWNGRVEYRNGNLSDRYGVTTSILRTLGEGRALGATLSWFRAKQFGGPTTESAALAMSWANRPNDSKFSWLEKLELRSDKVSGAVAGQSDAIGSVLLVTGDAVSKRIINSLSVNWSPTSKSEGRYLGRSEVSLFWGSRYVADRYDSDDLTGWSNVVGADIKFDLSEKVDLGVSGTVRESAAGRAISYSGGPALGLAPFHNGYISVGYNVVGYNDRDYNDARYTRSGPYVTMRFKFDQNTLSSLGLGSRTR</sequence>
<organism evidence="2 3">
    <name type="scientific">Sphingomonas paeninsulae</name>
    <dbReference type="NCBI Taxonomy" id="2319844"/>
    <lineage>
        <taxon>Bacteria</taxon>
        <taxon>Pseudomonadati</taxon>
        <taxon>Pseudomonadota</taxon>
        <taxon>Alphaproteobacteria</taxon>
        <taxon>Sphingomonadales</taxon>
        <taxon>Sphingomonadaceae</taxon>
        <taxon>Sphingomonas</taxon>
    </lineage>
</organism>
<dbReference type="InterPro" id="IPR001434">
    <property type="entry name" value="OmcB-like_DUF11"/>
</dbReference>
<reference evidence="2 3" key="1">
    <citation type="submission" date="2018-09" db="EMBL/GenBank/DDBJ databases">
        <title>Sphingomonas peninsula sp. nov., isolated from fildes peninsula, Antarctic soil.</title>
        <authorList>
            <person name="Yingchao G."/>
        </authorList>
    </citation>
    <scope>NUCLEOTIDE SEQUENCE [LARGE SCALE GENOMIC DNA]</scope>
    <source>
        <strain evidence="2 3">YZ-8</strain>
    </source>
</reference>
<evidence type="ECO:0000259" key="1">
    <source>
        <dbReference type="Pfam" id="PF01345"/>
    </source>
</evidence>
<dbReference type="SUPFAM" id="SSF117074">
    <property type="entry name" value="Hypothetical protein PA1324"/>
    <property type="match status" value="1"/>
</dbReference>
<protein>
    <submittedName>
        <fullName evidence="2">DUF11 domain-containing protein</fullName>
    </submittedName>
</protein>
<dbReference type="KEGG" id="spha:D3Y57_06865"/>
<dbReference type="OrthoDB" id="9773411at2"/>
<evidence type="ECO:0000313" key="2">
    <source>
        <dbReference type="EMBL" id="AYJ85739.1"/>
    </source>
</evidence>